<organism evidence="4 5">
    <name type="scientific">Pristionchus fissidentatus</name>
    <dbReference type="NCBI Taxonomy" id="1538716"/>
    <lineage>
        <taxon>Eukaryota</taxon>
        <taxon>Metazoa</taxon>
        <taxon>Ecdysozoa</taxon>
        <taxon>Nematoda</taxon>
        <taxon>Chromadorea</taxon>
        <taxon>Rhabditida</taxon>
        <taxon>Rhabditina</taxon>
        <taxon>Diplogasteromorpha</taxon>
        <taxon>Diplogasteroidea</taxon>
        <taxon>Neodiplogasteridae</taxon>
        <taxon>Pristionchus</taxon>
    </lineage>
</organism>
<comment type="caution">
    <text evidence="4">The sequence shown here is derived from an EMBL/GenBank/DDBJ whole genome shotgun (WGS) entry which is preliminary data.</text>
</comment>
<protein>
    <recommendedName>
        <fullName evidence="3">Cuticlin N-terminal domain-containing protein</fullName>
    </recommendedName>
</protein>
<dbReference type="AlphaFoldDB" id="A0AAV5VMG3"/>
<evidence type="ECO:0000313" key="5">
    <source>
        <dbReference type="Proteomes" id="UP001432322"/>
    </source>
</evidence>
<feature type="chain" id="PRO_5043383388" description="Cuticlin N-terminal domain-containing protein" evidence="2">
    <location>
        <begin position="24"/>
        <end position="401"/>
    </location>
</feature>
<gene>
    <name evidence="4" type="ORF">PFISCL1PPCAC_10810</name>
</gene>
<sequence>MRQRRRRLDAAAVLLALCALCQAMVDSYVRPGETQSQMDPIHPTMGKDPPRVNAVSAMCSSEGITASLSFDRPFSGKIYSRDYSLVPECLYCNGAGQHTVLFSIPVHRCGTILTRTTRNVIDQMENRVYVQMDKDTQTSLDKQFAFVCQLAAGQAAIANSTGQSTTYGLAPTPITPVKTSASIDNKQVTALPSGITPFSSKSTNAYVTPTPLRDPIIPINSDAVRRVSAISRDNHFGNWPIPGAKPFNFDMKPIASWPHSPQSPPVVTPPSINQYVRHDGVTPWYSRTQPQFAHSIEPIVDSYLSSRWTPPIGPPLTPATPPPRAPPMPRPFSDQRDPSIHRPSMPVDNVHPFVFSPLVGVKTEPISTGRESSAEARPWNDGTVLASSDTYAIRPTQNGGG</sequence>
<dbReference type="Proteomes" id="UP001432322">
    <property type="component" value="Unassembled WGS sequence"/>
</dbReference>
<dbReference type="PANTHER" id="PTHR46560:SF12">
    <property type="entry name" value="ZP DOMAIN-CONTAINING PROTEIN"/>
    <property type="match status" value="1"/>
</dbReference>
<evidence type="ECO:0000259" key="3">
    <source>
        <dbReference type="Pfam" id="PF25057"/>
    </source>
</evidence>
<reference evidence="4" key="1">
    <citation type="submission" date="2023-10" db="EMBL/GenBank/DDBJ databases">
        <title>Genome assembly of Pristionchus species.</title>
        <authorList>
            <person name="Yoshida K."/>
            <person name="Sommer R.J."/>
        </authorList>
    </citation>
    <scope>NUCLEOTIDE SEQUENCE</scope>
    <source>
        <strain evidence="4">RS5133</strain>
    </source>
</reference>
<evidence type="ECO:0000256" key="2">
    <source>
        <dbReference type="SAM" id="SignalP"/>
    </source>
</evidence>
<keyword evidence="2" id="KW-0732">Signal</keyword>
<dbReference type="EMBL" id="BTSY01000003">
    <property type="protein sequence ID" value="GMT19513.1"/>
    <property type="molecule type" value="Genomic_DNA"/>
</dbReference>
<accession>A0AAV5VMG3</accession>
<dbReference type="InterPro" id="IPR056953">
    <property type="entry name" value="CUT_N"/>
</dbReference>
<feature type="domain" description="Cuticlin N-terminal" evidence="3">
    <location>
        <begin position="58"/>
        <end position="148"/>
    </location>
</feature>
<name>A0AAV5VMG3_9BILA</name>
<feature type="region of interest" description="Disordered" evidence="1">
    <location>
        <begin position="311"/>
        <end position="342"/>
    </location>
</feature>
<feature type="compositionally biased region" description="Pro residues" evidence="1">
    <location>
        <begin position="311"/>
        <end position="330"/>
    </location>
</feature>
<dbReference type="Pfam" id="PF25057">
    <property type="entry name" value="CUT_N"/>
    <property type="match status" value="1"/>
</dbReference>
<keyword evidence="5" id="KW-1185">Reference proteome</keyword>
<proteinExistence type="predicted"/>
<evidence type="ECO:0000313" key="4">
    <source>
        <dbReference type="EMBL" id="GMT19513.1"/>
    </source>
</evidence>
<feature type="signal peptide" evidence="2">
    <location>
        <begin position="1"/>
        <end position="23"/>
    </location>
</feature>
<evidence type="ECO:0000256" key="1">
    <source>
        <dbReference type="SAM" id="MobiDB-lite"/>
    </source>
</evidence>
<dbReference type="PANTHER" id="PTHR46560">
    <property type="entry name" value="CYPHER, ISOFORM B"/>
    <property type="match status" value="1"/>
</dbReference>